<dbReference type="Proteomes" id="UP000828941">
    <property type="component" value="Chromosome 4"/>
</dbReference>
<keyword evidence="2" id="KW-1185">Reference proteome</keyword>
<evidence type="ECO:0000313" key="1">
    <source>
        <dbReference type="EMBL" id="KAI4348761.1"/>
    </source>
</evidence>
<name>A0ACB9PJY9_BAUVA</name>
<accession>A0ACB9PJY9</accession>
<sequence length="592" mass="68264">MIHTRKIRLPFNFKWAISNFSGDQLGSSENSFRPALLYGIAQNPITYATKRAAKSSHCDGRDATLTAKKENAPKFSPTTLKEAQAALLDYLHYTRGLQFLDADNMSRNSPYFVEELLKKVRNGDIRRSITRYLRYHPINEFEPFFESVGLKPSEYISFLPRDLMFLRDDQLLLENYETLCNYGIPRNKIGKIYKEATQVFHYCHGVLSSKLQAYEELGLRNSSLVKVVASSPYVLIGDTNLEIVKVLEKLKHFGKDINWVEEHMLDGTSYNWGQMLEVLRLLSKFSSEEQLGEMIKQHPDFLFEDSGGRTFSLIGFFLKLGLSKDQISLIFLKFPEIQFGKFLWNLRRCFLFLSDIKMVGAEIGKIFQSHSLLLGSFTLKKTNTLIASLNIGRKRLCRFIRDNPQELKNLAIGRKLKPLPKEEDDDIKSQMQKMEFLSSLGYQENSQKLKYAFKVFRGKGAELQERFDCIVNAGLDYEDACEMINMAPQILNLTTDVINMKINCLVKELGYPISSLVNFPAYLSYTPQRVKLRVSMYNWLRDEGCVDPKLALSTLVASTEKTFINQYVNRHPTGPRVWQDLKKKIYSEKVKE</sequence>
<evidence type="ECO:0000313" key="2">
    <source>
        <dbReference type="Proteomes" id="UP000828941"/>
    </source>
</evidence>
<organism evidence="1 2">
    <name type="scientific">Bauhinia variegata</name>
    <name type="common">Purple orchid tree</name>
    <name type="synonym">Phanera variegata</name>
    <dbReference type="NCBI Taxonomy" id="167791"/>
    <lineage>
        <taxon>Eukaryota</taxon>
        <taxon>Viridiplantae</taxon>
        <taxon>Streptophyta</taxon>
        <taxon>Embryophyta</taxon>
        <taxon>Tracheophyta</taxon>
        <taxon>Spermatophyta</taxon>
        <taxon>Magnoliopsida</taxon>
        <taxon>eudicotyledons</taxon>
        <taxon>Gunneridae</taxon>
        <taxon>Pentapetalae</taxon>
        <taxon>rosids</taxon>
        <taxon>fabids</taxon>
        <taxon>Fabales</taxon>
        <taxon>Fabaceae</taxon>
        <taxon>Cercidoideae</taxon>
        <taxon>Cercideae</taxon>
        <taxon>Bauhiniinae</taxon>
        <taxon>Bauhinia</taxon>
    </lineage>
</organism>
<proteinExistence type="predicted"/>
<protein>
    <submittedName>
        <fullName evidence="1">Uncharacterized protein</fullName>
    </submittedName>
</protein>
<gene>
    <name evidence="1" type="ORF">L6164_009443</name>
</gene>
<comment type="caution">
    <text evidence="1">The sequence shown here is derived from an EMBL/GenBank/DDBJ whole genome shotgun (WGS) entry which is preliminary data.</text>
</comment>
<dbReference type="EMBL" id="CM039429">
    <property type="protein sequence ID" value="KAI4348761.1"/>
    <property type="molecule type" value="Genomic_DNA"/>
</dbReference>
<reference evidence="1 2" key="1">
    <citation type="journal article" date="2022" name="DNA Res.">
        <title>Chromosomal-level genome assembly of the orchid tree Bauhinia variegata (Leguminosae; Cercidoideae) supports the allotetraploid origin hypothesis of Bauhinia.</title>
        <authorList>
            <person name="Zhong Y."/>
            <person name="Chen Y."/>
            <person name="Zheng D."/>
            <person name="Pang J."/>
            <person name="Liu Y."/>
            <person name="Luo S."/>
            <person name="Meng S."/>
            <person name="Qian L."/>
            <person name="Wei D."/>
            <person name="Dai S."/>
            <person name="Zhou R."/>
        </authorList>
    </citation>
    <scope>NUCLEOTIDE SEQUENCE [LARGE SCALE GENOMIC DNA]</scope>
    <source>
        <strain evidence="1">BV-YZ2020</strain>
    </source>
</reference>